<name>A0A3P7J9J7_STRVU</name>
<evidence type="ECO:0000313" key="2">
    <source>
        <dbReference type="Proteomes" id="UP000270094"/>
    </source>
</evidence>
<dbReference type="AlphaFoldDB" id="A0A3P7J9J7"/>
<accession>A0A3P7J9J7</accession>
<proteinExistence type="predicted"/>
<sequence>MYFGAAEVYSPAESPKPGRAFSGFPDVQLRDPLPTAWLLQALAEFLIHIGQRWLLLKREGKAHHTESHLRANGIQWIAKHHLSDQKDTSTARHGLSHALHLPLSTKADLHALFGVGWRSNCHMIALQDTKFKKTEMMQPRWHTFICGEKTPSENVGVAVNPSLALFSICMRSYHLD</sequence>
<organism evidence="1 2">
    <name type="scientific">Strongylus vulgaris</name>
    <name type="common">Blood worm</name>
    <dbReference type="NCBI Taxonomy" id="40348"/>
    <lineage>
        <taxon>Eukaryota</taxon>
        <taxon>Metazoa</taxon>
        <taxon>Ecdysozoa</taxon>
        <taxon>Nematoda</taxon>
        <taxon>Chromadorea</taxon>
        <taxon>Rhabditida</taxon>
        <taxon>Rhabditina</taxon>
        <taxon>Rhabditomorpha</taxon>
        <taxon>Strongyloidea</taxon>
        <taxon>Strongylidae</taxon>
        <taxon>Strongylus</taxon>
    </lineage>
</organism>
<keyword evidence="2" id="KW-1185">Reference proteome</keyword>
<reference evidence="1 2" key="1">
    <citation type="submission" date="2018-11" db="EMBL/GenBank/DDBJ databases">
        <authorList>
            <consortium name="Pathogen Informatics"/>
        </authorList>
    </citation>
    <scope>NUCLEOTIDE SEQUENCE [LARGE SCALE GENOMIC DNA]</scope>
</reference>
<protein>
    <submittedName>
        <fullName evidence="1">Uncharacterized protein</fullName>
    </submittedName>
</protein>
<gene>
    <name evidence="1" type="ORF">SVUK_LOCUS17168</name>
</gene>
<evidence type="ECO:0000313" key="1">
    <source>
        <dbReference type="EMBL" id="VDM82170.1"/>
    </source>
</evidence>
<dbReference type="EMBL" id="UYYB01116307">
    <property type="protein sequence ID" value="VDM82170.1"/>
    <property type="molecule type" value="Genomic_DNA"/>
</dbReference>
<dbReference type="Proteomes" id="UP000270094">
    <property type="component" value="Unassembled WGS sequence"/>
</dbReference>